<evidence type="ECO:0000313" key="3">
    <source>
        <dbReference type="Proteomes" id="UP001208570"/>
    </source>
</evidence>
<name>A0AAD9KFG6_9ANNE</name>
<gene>
    <name evidence="2" type="ORF">LSH36_3g11021</name>
</gene>
<feature type="compositionally biased region" description="Basic and acidic residues" evidence="1">
    <location>
        <begin position="1"/>
        <end position="15"/>
    </location>
</feature>
<feature type="region of interest" description="Disordered" evidence="1">
    <location>
        <begin position="240"/>
        <end position="275"/>
    </location>
</feature>
<evidence type="ECO:0000313" key="2">
    <source>
        <dbReference type="EMBL" id="KAK2170322.1"/>
    </source>
</evidence>
<accession>A0AAD9KFG6</accession>
<comment type="caution">
    <text evidence="2">The sequence shown here is derived from an EMBL/GenBank/DDBJ whole genome shotgun (WGS) entry which is preliminary data.</text>
</comment>
<reference evidence="2" key="1">
    <citation type="journal article" date="2023" name="Mol. Biol. Evol.">
        <title>Third-Generation Sequencing Reveals the Adaptive Role of the Epigenome in Three Deep-Sea Polychaetes.</title>
        <authorList>
            <person name="Perez M."/>
            <person name="Aroh O."/>
            <person name="Sun Y."/>
            <person name="Lan Y."/>
            <person name="Juniper S.K."/>
            <person name="Young C.R."/>
            <person name="Angers B."/>
            <person name="Qian P.Y."/>
        </authorList>
    </citation>
    <scope>NUCLEOTIDE SEQUENCE</scope>
    <source>
        <strain evidence="2">P08H-3</strain>
    </source>
</reference>
<sequence length="374" mass="40528">MPDKRKIAASEERPSKKAKTGDLASYLPTEYSSEDDSDGEISTLPAFDLPNFDLFADGGQNGDRRANGAGLSKNQSDGNGGIIFLSDLSQLPKPINFNTPTVLNSVVIGAGPQKTHSQVLVVNKQVNSGPNMSTTHLQPVVLTSAQTQPRSQSGGRVTRASGGSSNALNSHMSIPITQIMGAGASNRLSQHQTRQNKSVVSGNQSHITTLPANMSATNIMQHVMAAAQQAAKNIRAAATQVAKPQKSPQPAVARNTRRTANARHTTDPLVQNNGHNGHSLLNGNVHSVVRQNITMEQTRKWKPYSDILNQVVRKLSRDSIRRLGINPGMPLNLKQMHNLLRNKFSTQQIYDMCLWDMEHPDASLLEIAITNAFT</sequence>
<dbReference type="Proteomes" id="UP001208570">
    <property type="component" value="Unassembled WGS sequence"/>
</dbReference>
<proteinExistence type="predicted"/>
<dbReference type="EMBL" id="JAODUP010000003">
    <property type="protein sequence ID" value="KAK2170322.1"/>
    <property type="molecule type" value="Genomic_DNA"/>
</dbReference>
<protein>
    <submittedName>
        <fullName evidence="2">Uncharacterized protein</fullName>
    </submittedName>
</protein>
<feature type="region of interest" description="Disordered" evidence="1">
    <location>
        <begin position="1"/>
        <end position="42"/>
    </location>
</feature>
<evidence type="ECO:0000256" key="1">
    <source>
        <dbReference type="SAM" id="MobiDB-lite"/>
    </source>
</evidence>
<keyword evidence="3" id="KW-1185">Reference proteome</keyword>
<feature type="region of interest" description="Disordered" evidence="1">
    <location>
        <begin position="145"/>
        <end position="168"/>
    </location>
</feature>
<feature type="region of interest" description="Disordered" evidence="1">
    <location>
        <begin position="55"/>
        <end position="75"/>
    </location>
</feature>
<organism evidence="2 3">
    <name type="scientific">Paralvinella palmiformis</name>
    <dbReference type="NCBI Taxonomy" id="53620"/>
    <lineage>
        <taxon>Eukaryota</taxon>
        <taxon>Metazoa</taxon>
        <taxon>Spiralia</taxon>
        <taxon>Lophotrochozoa</taxon>
        <taxon>Annelida</taxon>
        <taxon>Polychaeta</taxon>
        <taxon>Sedentaria</taxon>
        <taxon>Canalipalpata</taxon>
        <taxon>Terebellida</taxon>
        <taxon>Terebelliformia</taxon>
        <taxon>Alvinellidae</taxon>
        <taxon>Paralvinella</taxon>
    </lineage>
</organism>
<dbReference type="AlphaFoldDB" id="A0AAD9KFG6"/>